<evidence type="ECO:0000313" key="4">
    <source>
        <dbReference type="EMBL" id="ACA23998.1"/>
    </source>
</evidence>
<evidence type="ECO:0000256" key="1">
    <source>
        <dbReference type="PROSITE-ProRule" id="PRU00285"/>
    </source>
</evidence>
<dbReference type="GO" id="GO:0042026">
    <property type="term" value="P:protein refolding"/>
    <property type="evidence" value="ECO:0007669"/>
    <property type="project" value="TreeGrafter"/>
</dbReference>
<protein>
    <submittedName>
        <fullName evidence="4">Hsp22</fullName>
    </submittedName>
</protein>
<dbReference type="CDD" id="cd06526">
    <property type="entry name" value="metazoan_ACD"/>
    <property type="match status" value="1"/>
</dbReference>
<dbReference type="GO" id="GO:0009408">
    <property type="term" value="P:response to heat"/>
    <property type="evidence" value="ECO:0007669"/>
    <property type="project" value="TreeGrafter"/>
</dbReference>
<accession>G8XPT4</accession>
<dbReference type="SUPFAM" id="SSF49764">
    <property type="entry name" value="HSP20-like chaperones"/>
    <property type="match status" value="1"/>
</dbReference>
<dbReference type="Gene3D" id="2.60.40.790">
    <property type="match status" value="1"/>
</dbReference>
<dbReference type="PRINTS" id="PR00299">
    <property type="entry name" value="ACRYSTALLIN"/>
</dbReference>
<evidence type="ECO:0000259" key="3">
    <source>
        <dbReference type="PROSITE" id="PS01031"/>
    </source>
</evidence>
<proteinExistence type="evidence at transcript level"/>
<organism evidence="4">
    <name type="scientific">Argopecten irradians</name>
    <name type="common">Bay scallop</name>
    <name type="synonym">Aequipecten irradians</name>
    <dbReference type="NCBI Taxonomy" id="31199"/>
    <lineage>
        <taxon>Eukaryota</taxon>
        <taxon>Metazoa</taxon>
        <taxon>Spiralia</taxon>
        <taxon>Lophotrochozoa</taxon>
        <taxon>Mollusca</taxon>
        <taxon>Bivalvia</taxon>
        <taxon>Autobranchia</taxon>
        <taxon>Pteriomorphia</taxon>
        <taxon>Pectinida</taxon>
        <taxon>Pectinoidea</taxon>
        <taxon>Pectinidae</taxon>
        <taxon>Argopecten</taxon>
    </lineage>
</organism>
<name>G8XPT4_ARGIR</name>
<evidence type="ECO:0000256" key="2">
    <source>
        <dbReference type="RuleBase" id="RU003616"/>
    </source>
</evidence>
<dbReference type="Pfam" id="PF00011">
    <property type="entry name" value="HSP20"/>
    <property type="match status" value="1"/>
</dbReference>
<dbReference type="InterPro" id="IPR001436">
    <property type="entry name" value="Alpha-crystallin/sHSP_animal"/>
</dbReference>
<sequence length="195" mass="22714">MYRANSVVPRLCRQLRAAARQPLRCQSNYPLNPWFRMLENRKPWSLHENRSHEFDKHFRSMLDEMGQMTKLVFGDAMEEMPRRGRHVLARSEAAELKFDDKAFSLKMNVKDFEQEHVKVKINNNRLVISAKHENPDGNGCVSREITREFLIPENIDVESMKAVVTEEGLLVVNGRVKGVTEELEKVIEIQREPLA</sequence>
<dbReference type="InterPro" id="IPR008978">
    <property type="entry name" value="HSP20-like_chaperone"/>
</dbReference>
<dbReference type="PANTHER" id="PTHR45640">
    <property type="entry name" value="HEAT SHOCK PROTEIN HSP-12.2-RELATED"/>
    <property type="match status" value="1"/>
</dbReference>
<dbReference type="GO" id="GO:0005737">
    <property type="term" value="C:cytoplasm"/>
    <property type="evidence" value="ECO:0007669"/>
    <property type="project" value="TreeGrafter"/>
</dbReference>
<dbReference type="EMBL" id="EU277735">
    <property type="protein sequence ID" value="ACA23998.1"/>
    <property type="molecule type" value="mRNA"/>
</dbReference>
<comment type="similarity">
    <text evidence="1 2">Belongs to the small heat shock protein (HSP20) family.</text>
</comment>
<dbReference type="PROSITE" id="PS01031">
    <property type="entry name" value="SHSP"/>
    <property type="match status" value="1"/>
</dbReference>
<dbReference type="AlphaFoldDB" id="G8XPT4"/>
<dbReference type="InterPro" id="IPR002068">
    <property type="entry name" value="A-crystallin/Hsp20_dom"/>
</dbReference>
<dbReference type="GO" id="GO:0051082">
    <property type="term" value="F:unfolded protein binding"/>
    <property type="evidence" value="ECO:0007669"/>
    <property type="project" value="TreeGrafter"/>
</dbReference>
<reference evidence="4" key="1">
    <citation type="submission" date="2007-11" db="EMBL/GenBank/DDBJ databases">
        <title>The cDNA cloning and mRNA expression of heat shock protein 22 gene in the hemocytes of bay scallop (Argopecten irradians) responding to bacteria challenge and heat stress.</title>
        <authorList>
            <person name="Song L."/>
            <person name="Zhang L."/>
        </authorList>
    </citation>
    <scope>NUCLEOTIDE SEQUENCE</scope>
</reference>
<feature type="domain" description="SHSP" evidence="3">
    <location>
        <begin position="84"/>
        <end position="192"/>
    </location>
</feature>
<dbReference type="PANTHER" id="PTHR45640:SF26">
    <property type="entry name" value="RE23625P"/>
    <property type="match status" value="1"/>
</dbReference>
<dbReference type="GO" id="GO:0005634">
    <property type="term" value="C:nucleus"/>
    <property type="evidence" value="ECO:0007669"/>
    <property type="project" value="TreeGrafter"/>
</dbReference>